<feature type="region of interest" description="Disordered" evidence="2">
    <location>
        <begin position="349"/>
        <end position="368"/>
    </location>
</feature>
<reference evidence="3" key="2">
    <citation type="submission" date="2014-09" db="EMBL/GenBank/DDBJ databases">
        <authorList>
            <person name="Aslett A.Martin."/>
        </authorList>
    </citation>
    <scope>NUCLEOTIDE SEQUENCE</scope>
    <source>
        <strain evidence="3">ED321 Heterogonic</strain>
    </source>
</reference>
<reference evidence="4" key="1">
    <citation type="submission" date="2014-09" db="EMBL/GenBank/DDBJ databases">
        <authorList>
            <person name="Martin A.A."/>
        </authorList>
    </citation>
    <scope>NUCLEOTIDE SEQUENCE</scope>
    <source>
        <strain evidence="4">ED321</strain>
    </source>
</reference>
<keyword evidence="4" id="KW-1185">Reference proteome</keyword>
<evidence type="ECO:0000313" key="6">
    <source>
        <dbReference type="WormBase" id="SRAE_X000121600"/>
    </source>
</evidence>
<dbReference type="WBParaSite" id="SRAE_X000121600.1">
    <property type="protein sequence ID" value="SRAE_X000121600.1"/>
    <property type="gene ID" value="WBGene00266782"/>
</dbReference>
<evidence type="ECO:0000313" key="4">
    <source>
        <dbReference type="Proteomes" id="UP000035682"/>
    </source>
</evidence>
<dbReference type="RefSeq" id="XP_024498679.1">
    <property type="nucleotide sequence ID" value="XM_024646452.1"/>
</dbReference>
<gene>
    <name evidence="3 5 6" type="ORF">SRAE_X000121600</name>
</gene>
<feature type="coiled-coil region" evidence="1">
    <location>
        <begin position="72"/>
        <end position="172"/>
    </location>
</feature>
<keyword evidence="1" id="KW-0175">Coiled coil</keyword>
<evidence type="ECO:0000256" key="1">
    <source>
        <dbReference type="SAM" id="Coils"/>
    </source>
</evidence>
<dbReference type="EMBL" id="LN609396">
    <property type="protein sequence ID" value="CEF59468.1"/>
    <property type="molecule type" value="Genomic_DNA"/>
</dbReference>
<reference evidence="5" key="3">
    <citation type="submission" date="2020-12" db="UniProtKB">
        <authorList>
            <consortium name="WormBaseParasite"/>
        </authorList>
    </citation>
    <scope>IDENTIFICATION</scope>
</reference>
<dbReference type="Proteomes" id="UP000035682">
    <property type="component" value="Unplaced"/>
</dbReference>
<dbReference type="CTD" id="36384276"/>
<protein>
    <submittedName>
        <fullName evidence="3 5">Uncharacterized protein</fullName>
    </submittedName>
</protein>
<dbReference type="GeneID" id="36384276"/>
<evidence type="ECO:0000313" key="5">
    <source>
        <dbReference type="WBParaSite" id="SRAE_X000121600.1"/>
    </source>
</evidence>
<evidence type="ECO:0000256" key="2">
    <source>
        <dbReference type="SAM" id="MobiDB-lite"/>
    </source>
</evidence>
<feature type="coiled-coil region" evidence="1">
    <location>
        <begin position="473"/>
        <end position="630"/>
    </location>
</feature>
<organism evidence="3">
    <name type="scientific">Strongyloides ratti</name>
    <name type="common">Parasitic roundworm</name>
    <dbReference type="NCBI Taxonomy" id="34506"/>
    <lineage>
        <taxon>Eukaryota</taxon>
        <taxon>Metazoa</taxon>
        <taxon>Ecdysozoa</taxon>
        <taxon>Nematoda</taxon>
        <taxon>Chromadorea</taxon>
        <taxon>Rhabditida</taxon>
        <taxon>Tylenchina</taxon>
        <taxon>Panagrolaimomorpha</taxon>
        <taxon>Strongyloidoidea</taxon>
        <taxon>Strongyloididae</taxon>
        <taxon>Strongyloides</taxon>
    </lineage>
</organism>
<name>A0A090KPF3_STRRB</name>
<dbReference type="WormBase" id="SRAE_X000121600">
    <property type="protein sequence ID" value="SRP11744"/>
    <property type="gene ID" value="WBGene00266782"/>
</dbReference>
<proteinExistence type="predicted"/>
<sequence>MEGLDEFLAKNLLLLKILEAENEYDINFYNDEEISCYMKKINKKIGDLKRLCDEIIKIKNERDLETIEYYKNEEEIERLSKLKVKNDEYDKLDKELKKLERENVCTSRDIESKKFELKKIQDAIEKEKLRIDKSRKEEQEFRNKSIEKCREITSLEDNVKKIKEKEKQVANSILDDEKNIIMLEKHLKNILKILLKCQRSYEVWITDHNEDNEKFWHSLNLELKNLKEIENKITMPEKQNDYENMVNDIDSEMQIKILDHELENIYKNINDGVNQLNDIEKEIYQHQLKILDKQLLYGEVKACLDIQNIKEKRQQQIAIIEKILPKPTIYEIYKNNQVKKIVPMIYTDDKKDDNSGNSKGNSKKSELEKIKEEIEDNNIVISNMEQEFNNNLELRMAKLLAENDKDLLPLVEELSECSTNFETKIPQSVLMQRIKFLKDILVDGITLLQDEKAILQRKLSLITNDVNDHHSSINRLQNNISLKEKNLSKCLKNKSINEEKYKNIIGKIISNNNEEYQNQLEEIEKQKQEINRLNKFYEYLTKQRNIKKVELNQMKVDNSNLSNKLKVAKKKYEENIAQRRQEEMMEEMVTQLNNDISLLKNEINEKENMLKKLEEANDKLKKEIKEIELDREFNIFS</sequence>
<evidence type="ECO:0000313" key="3">
    <source>
        <dbReference type="EMBL" id="CEF59468.1"/>
    </source>
</evidence>
<accession>A0A090KPF3</accession>
<dbReference type="AlphaFoldDB" id="A0A090KPF3"/>